<dbReference type="Pfam" id="PF07555">
    <property type="entry name" value="NAGidase"/>
    <property type="match status" value="1"/>
</dbReference>
<dbReference type="GO" id="GO:0015929">
    <property type="term" value="F:hexosaminidase activity"/>
    <property type="evidence" value="ECO:0007669"/>
    <property type="project" value="UniProtKB-ARBA"/>
</dbReference>
<dbReference type="InterPro" id="IPR051822">
    <property type="entry name" value="Glycosyl_Hydrolase_84"/>
</dbReference>
<dbReference type="RefSeq" id="WP_091567275.1">
    <property type="nucleotide sequence ID" value="NZ_FMZA01000005.1"/>
</dbReference>
<evidence type="ECO:0000259" key="4">
    <source>
        <dbReference type="PROSITE" id="PS52009"/>
    </source>
</evidence>
<dbReference type="InterPro" id="IPR015882">
    <property type="entry name" value="HEX_bac_N"/>
</dbReference>
<evidence type="ECO:0000256" key="3">
    <source>
        <dbReference type="PROSITE-ProRule" id="PRU01353"/>
    </source>
</evidence>
<dbReference type="Pfam" id="PF02838">
    <property type="entry name" value="Glyco_hydro_20b"/>
    <property type="match status" value="1"/>
</dbReference>
<evidence type="ECO:0000313" key="5">
    <source>
        <dbReference type="EMBL" id="SDC27044.1"/>
    </source>
</evidence>
<dbReference type="Pfam" id="PF21774">
    <property type="entry name" value="NagJ_C"/>
    <property type="match status" value="1"/>
</dbReference>
<evidence type="ECO:0000256" key="1">
    <source>
        <dbReference type="ARBA" id="ARBA00022801"/>
    </source>
</evidence>
<dbReference type="SUPFAM" id="SSF55545">
    <property type="entry name" value="beta-N-acetylhexosaminidase-like domain"/>
    <property type="match status" value="1"/>
</dbReference>
<feature type="active site" description="Proton donor" evidence="3">
    <location>
        <position position="284"/>
    </location>
</feature>
<dbReference type="PANTHER" id="PTHR13170:SF16">
    <property type="entry name" value="PROTEIN O-GLCNACASE"/>
    <property type="match status" value="1"/>
</dbReference>
<accession>A0A1G6K7T9</accession>
<dbReference type="InterPro" id="IPR017853">
    <property type="entry name" value="GH"/>
</dbReference>
<gene>
    <name evidence="5" type="ORF">SAMN04488112_105113</name>
</gene>
<sequence length="622" mass="70963">MAWRSWMMVLLSLVLLLSAGLSIPPTRTEAKGQPVVSPTPQIYKVKKGSIPLSADVEVKTVNVVDEATVKSVRHSLEKGDGKGQLSVILGRLDGQMKKALQSIGVTPRDLPAEGYVVAIGKDADGQSKIIAAGKDDRGTFYAVQTLRQIVRQGKESLPVLEIQDWPTMQLRGAIEGFYGKPWSHQDRLRQLDFYGSHKMNTYVYAPKDDPYHREKWREPYPEEKLEELEQLVDRAERNHVEFNFAISPGVSICYSDENELEALMDKAQAMWEIGVRSYSILLDDIDPSLRCAKDKERFGEDPNPAAAAQAYLLNRFNDEFIQTHPGAERLVTVPTDYWQEGETPYRKRFAELVDPDVIVYWTGIGVVAPTITDEDAEKTHQIFQHDLLIWDNYPVNDYERNRLFLGPLVGRDKHLTDHGVLGLTANPMNEAEASKIPLFTVAEYVWNPEAYDPQDSWERSLRQFGGKAMQPLKTFAENSYSSPINDKESPTLQPLIEAYWQGVEKGDFTREEDELIEELNRIEHAPDQLRHRLDNQKFLQETKPYLNKLELYGEAGKLAVQLVRFTEEGDMEQAWKTRLLLEEKMKEAKSIPQEVAADVMAPFLERAMERFDRSLGLRVEKP</sequence>
<keyword evidence="6" id="KW-1185">Reference proteome</keyword>
<keyword evidence="1 3" id="KW-0378">Hydrolase</keyword>
<dbReference type="Gene3D" id="1.20.58.460">
    <property type="entry name" value="Hyaluronidase post-catalytic domain-like"/>
    <property type="match status" value="1"/>
</dbReference>
<dbReference type="PANTHER" id="PTHR13170">
    <property type="entry name" value="O-GLCNACASE"/>
    <property type="match status" value="1"/>
</dbReference>
<dbReference type="Proteomes" id="UP000199387">
    <property type="component" value="Unassembled WGS sequence"/>
</dbReference>
<comment type="similarity">
    <text evidence="3">Belongs to the glycosyl hydrolase 84 family.</text>
</comment>
<protein>
    <submittedName>
        <fullName evidence="5">Hyaluronoglucosaminidase</fullName>
    </submittedName>
</protein>
<proteinExistence type="inferred from homology"/>
<evidence type="ECO:0000313" key="6">
    <source>
        <dbReference type="Proteomes" id="UP000199387"/>
    </source>
</evidence>
<evidence type="ECO:0000256" key="2">
    <source>
        <dbReference type="ARBA" id="ARBA00023295"/>
    </source>
</evidence>
<dbReference type="SUPFAM" id="SSF140657">
    <property type="entry name" value="Hyaluronidase post-catalytic domain-like"/>
    <property type="match status" value="1"/>
</dbReference>
<dbReference type="EMBL" id="FMZA01000005">
    <property type="protein sequence ID" value="SDC27044.1"/>
    <property type="molecule type" value="Genomic_DNA"/>
</dbReference>
<dbReference type="SUPFAM" id="SSF51445">
    <property type="entry name" value="(Trans)glycosidases"/>
    <property type="match status" value="1"/>
</dbReference>
<dbReference type="InterPro" id="IPR011496">
    <property type="entry name" value="O-GlcNAcase_cat"/>
</dbReference>
<dbReference type="Gene3D" id="3.20.20.80">
    <property type="entry name" value="Glycosidases"/>
    <property type="match status" value="1"/>
</dbReference>
<dbReference type="STRING" id="1236220.SAMN04488112_105113"/>
<organism evidence="5 6">
    <name type="scientific">Melghirimyces thermohalophilus</name>
    <dbReference type="NCBI Taxonomy" id="1236220"/>
    <lineage>
        <taxon>Bacteria</taxon>
        <taxon>Bacillati</taxon>
        <taxon>Bacillota</taxon>
        <taxon>Bacilli</taxon>
        <taxon>Bacillales</taxon>
        <taxon>Thermoactinomycetaceae</taxon>
        <taxon>Melghirimyces</taxon>
    </lineage>
</organism>
<dbReference type="InterPro" id="IPR049019">
    <property type="entry name" value="NagJ-like_helical"/>
</dbReference>
<dbReference type="GO" id="GO:0005975">
    <property type="term" value="P:carbohydrate metabolic process"/>
    <property type="evidence" value="ECO:0007669"/>
    <property type="project" value="UniProtKB-ARBA"/>
</dbReference>
<keyword evidence="2 3" id="KW-0326">Glycosidase</keyword>
<dbReference type="Gene3D" id="3.30.379.10">
    <property type="entry name" value="Chitobiase/beta-hexosaminidase domain 2-like"/>
    <property type="match status" value="1"/>
</dbReference>
<name>A0A1G6K7T9_9BACL</name>
<dbReference type="AlphaFoldDB" id="A0A1G6K7T9"/>
<reference evidence="5 6" key="1">
    <citation type="submission" date="2016-10" db="EMBL/GenBank/DDBJ databases">
        <authorList>
            <person name="de Groot N.N."/>
        </authorList>
    </citation>
    <scope>NUCLEOTIDE SEQUENCE [LARGE SCALE GENOMIC DNA]</scope>
    <source>
        <strain evidence="5 6">DSM 45514</strain>
    </source>
</reference>
<feature type="domain" description="GH84" evidence="4">
    <location>
        <begin position="169"/>
        <end position="449"/>
    </location>
</feature>
<dbReference type="InterPro" id="IPR029018">
    <property type="entry name" value="Hex-like_dom2"/>
</dbReference>
<dbReference type="GO" id="GO:1901135">
    <property type="term" value="P:carbohydrate derivative metabolic process"/>
    <property type="evidence" value="ECO:0007669"/>
    <property type="project" value="UniProtKB-ARBA"/>
</dbReference>
<dbReference type="PROSITE" id="PS52009">
    <property type="entry name" value="GH84"/>
    <property type="match status" value="1"/>
</dbReference>
<dbReference type="OrthoDB" id="9760892at2"/>